<name>S3D0H2_GLAL2</name>
<feature type="region of interest" description="Disordered" evidence="1">
    <location>
        <begin position="58"/>
        <end position="77"/>
    </location>
</feature>
<organism evidence="3 4">
    <name type="scientific">Glarea lozoyensis (strain ATCC 20868 / MF5171)</name>
    <dbReference type="NCBI Taxonomy" id="1116229"/>
    <lineage>
        <taxon>Eukaryota</taxon>
        <taxon>Fungi</taxon>
        <taxon>Dikarya</taxon>
        <taxon>Ascomycota</taxon>
        <taxon>Pezizomycotina</taxon>
        <taxon>Leotiomycetes</taxon>
        <taxon>Helotiales</taxon>
        <taxon>Helotiaceae</taxon>
        <taxon>Glarea</taxon>
    </lineage>
</organism>
<dbReference type="RefSeq" id="XP_008081620.1">
    <property type="nucleotide sequence ID" value="XM_008083429.1"/>
</dbReference>
<dbReference type="GeneID" id="19471688"/>
<feature type="region of interest" description="Disordered" evidence="1">
    <location>
        <begin position="1"/>
        <end position="51"/>
    </location>
</feature>
<dbReference type="AlphaFoldDB" id="S3D0H2"/>
<reference evidence="3 4" key="1">
    <citation type="journal article" date="2013" name="BMC Genomics">
        <title>Genomics-driven discovery of the pneumocandin biosynthetic gene cluster in the fungus Glarea lozoyensis.</title>
        <authorList>
            <person name="Chen L."/>
            <person name="Yue Q."/>
            <person name="Zhang X."/>
            <person name="Xiang M."/>
            <person name="Wang C."/>
            <person name="Li S."/>
            <person name="Che Y."/>
            <person name="Ortiz-Lopez F.J."/>
            <person name="Bills G.F."/>
            <person name="Liu X."/>
            <person name="An Z."/>
        </authorList>
    </citation>
    <scope>NUCLEOTIDE SEQUENCE [LARGE SCALE GENOMIC DNA]</scope>
    <source>
        <strain evidence="4">ATCC 20868 / MF5171</strain>
    </source>
</reference>
<accession>S3D0H2</accession>
<protein>
    <recommendedName>
        <fullName evidence="2">Histone deacetylase complex subunit SAP30 Sin3 binding domain-containing protein</fullName>
    </recommendedName>
</protein>
<dbReference type="Gene3D" id="6.10.160.20">
    <property type="match status" value="1"/>
</dbReference>
<dbReference type="OMA" id="HEYRYAY"/>
<dbReference type="OrthoDB" id="510958at2759"/>
<dbReference type="KEGG" id="glz:GLAREA_12648"/>
<dbReference type="EMBL" id="KE145362">
    <property type="protein sequence ID" value="EPE31345.1"/>
    <property type="molecule type" value="Genomic_DNA"/>
</dbReference>
<keyword evidence="4" id="KW-1185">Reference proteome</keyword>
<gene>
    <name evidence="3" type="ORF">GLAREA_12648</name>
</gene>
<evidence type="ECO:0000313" key="4">
    <source>
        <dbReference type="Proteomes" id="UP000016922"/>
    </source>
</evidence>
<dbReference type="InterPro" id="IPR038291">
    <property type="entry name" value="SAP30_C_sf"/>
</dbReference>
<evidence type="ECO:0000256" key="1">
    <source>
        <dbReference type="SAM" id="MobiDB-lite"/>
    </source>
</evidence>
<proteinExistence type="predicted"/>
<evidence type="ECO:0000259" key="2">
    <source>
        <dbReference type="Pfam" id="PF13867"/>
    </source>
</evidence>
<dbReference type="HOGENOM" id="CLU_090091_1_0_1"/>
<evidence type="ECO:0000313" key="3">
    <source>
        <dbReference type="EMBL" id="EPE31345.1"/>
    </source>
</evidence>
<dbReference type="STRING" id="1116229.S3D0H2"/>
<dbReference type="Proteomes" id="UP000016922">
    <property type="component" value="Unassembled WGS sequence"/>
</dbReference>
<dbReference type="InterPro" id="IPR025718">
    <property type="entry name" value="SAP30_Sin3-bd"/>
</dbReference>
<dbReference type="eggNOG" id="ENOG502S86X">
    <property type="taxonomic scope" value="Eukaryota"/>
</dbReference>
<feature type="compositionally biased region" description="Basic and acidic residues" evidence="1">
    <location>
        <begin position="8"/>
        <end position="24"/>
    </location>
</feature>
<dbReference type="Pfam" id="PF13867">
    <property type="entry name" value="SAP30_Sin3_bdg"/>
    <property type="match status" value="1"/>
</dbReference>
<feature type="domain" description="Histone deacetylase complex subunit SAP30 Sin3 binding" evidence="2">
    <location>
        <begin position="134"/>
        <end position="163"/>
    </location>
</feature>
<sequence length="179" mass="19773">MPPAKSKAQPDDSRSEASSTKEKLATNSSSAVNGKARRNGAPANGGSSLRDVVSAGTSNAVAGNSNTTAAETNPGLQWSTFDPNILHGYRYDYRLNTPAAFNKPYNQLVLARSPIGKMSPTMARRKEQRRQGSDQLANSVRKHFNSMGIIENEVVVDFLYKVRWQDKNFRMRFAPQKPR</sequence>